<feature type="compositionally biased region" description="Low complexity" evidence="1">
    <location>
        <begin position="1584"/>
        <end position="1593"/>
    </location>
</feature>
<feature type="compositionally biased region" description="Low complexity" evidence="1">
    <location>
        <begin position="643"/>
        <end position="679"/>
    </location>
</feature>
<feature type="compositionally biased region" description="Basic and acidic residues" evidence="1">
    <location>
        <begin position="2314"/>
        <end position="2324"/>
    </location>
</feature>
<feature type="region of interest" description="Disordered" evidence="1">
    <location>
        <begin position="1"/>
        <end position="114"/>
    </location>
</feature>
<feature type="compositionally biased region" description="Low complexity" evidence="1">
    <location>
        <begin position="817"/>
        <end position="835"/>
    </location>
</feature>
<sequence>VGARVRPVGGLTFSREVRSGPVTVITLNTTTTTPTPTHNSNPPPPPTTTPPPTSPLDSTPSLPTSPPPPPPTITTTTIERNQHLVLPQSTTTTTTTTTEESPLSSSTTTTTTATNITTITSESDKVSQWSFRHGIGVKVPVAAPRRSLASGEAPNPEDIEASPGGEARGMAGGQEVRRSKSLYRAHMVMPHAGQPDTPPAPNTSPGGSSEDSSLVPWQGSSECLLEGERAKHKTTSQFPQDTMLDRVLRCFAEEEEEEEEGRGGGGGEGGGGVGANSETWPPDQFLRDVSLEEKQFPVCPAGCVTSAADHRRLCRSSDYIIPPPEAFRENRDDSNKGSDGHFRLITESEYLKGIKSGDGLTRSKDTKVEEEGITGYLPKTTYRRSATREGVRSEEYLKKGQAEGSYTATSSIPTLTSSPPHSSLTTSLEQHPTRADYLCRLLSQSPSHKHTPATTTPSKSTTSSPRSSPHHTPTSTPPAKSTTPSPRTSAVASSSLSRHFASLSKTSSKSGTPPLSRTATPPLSRTGTPPLSRTATPPLSRTATPSLSRTATPPLSRTATPPSKTTIPPLSRTVSPPVSRTTSPLSRTASPLSRTATPPSKTAPPPFRTATPPLSRTTSPLSRTATPPLSKTATPLSRTSPLSRTATTPSKSSTPPSRTNTPPSSLSRVPSSSAATPYRSPTPPPSSPPPRTPTPPPKSPTTPPPKSYSPTLHTPPKSYSPTFHSPPISYSPTLSSPTLLRSLSLTSSPPGTPPPKPYSSNLNSPALLRSLSQTLPTTSPVPSSSSSSSSAVSSSPSSPLVSSSFPLALNSPPPPTTTSSSSSSSYMSPSTTSPSRESRRPGDRIINTDSIAQQSSLVDFKSNLSSLLGKALTTKKQQRDFTFHSSKEDLSDDLTYRSETFHSSKVIKTASPPPPVDFTTHPLTPDALVESKESGKFKWGKKSENGRAEENKSYPSKGHDEEKSYPSKYHTQDSSLSSPKRNRFLLHKMYPDTDDESDGEEKEVLERVTGKNNSVDGRLSRCSDDDGESEEEVELFLNEPNSMVISRIDINNTFKEIELVGDDTKKEEEEEEEGHGASKNVIKISKEKEIDDDDCKNVRKYKEKIEEDDDVCKNVITKYKYNSTTSSPLRDSLTLPHLASGIVGTPSPLESPVVDGWGVGAGPSVPQDLLNLQGEQFVEFLGSLVVDDTPIIKDTCNIEEGPTTTITKEPPTTTTRGTTTTANTTRTIITTTRRLTPALTPQPKYYKTYSVASSRMYADCSNSSSDDDDEVATPALPSPSADWNCSRGEENSVGERSTANISGGGGRVRWKSGSGEGWQSGGGGGGRARWQSGGVGGSEEWQKSGGGGRARWQSGGGGVGSSAGFQSVVVTGKQKVFMDKDPLSRHRSAECLDQLPRNSARKSACTLGGSSGVDGGSVDSLNVGSGGGGGVNRPGFGKSGRVNNGGVSSLEKMIASFERKSKVGRSRGFERTCSVDNIGTAGYSGVNEGSVSSLSSVGNRGSVGSLGSVGNRDSISNFSSAGNKGNIGSRTSSVVGGMGGVGRRCRVRQNYVVVSSKVPRGSITDEEEGEGSDEPSALLSHAPLLQSASSPSLYHAPREEEKEREEKDGLAMNGHHLEGSKEVHKSVKEFVKVHDNASNKNETEEVRGRRKWFSSPCERRTSSSVPPNTRISLTKALAPLVSRAALPTAQTSSCVTYSTGVTSGLTSSPARLTSPVKSRSTWTSKVTSPTVQTSNVTSPTIQTFKLISPTTWKPKMTPYPAQTSMVTSPTIHISRVTSPVNQNATWESSSITKVVSPQSSQFISPSSPLISPASPRTSPLPSPLISPSSHLPMEYQKRQTQTSSLVIASPHQDTHIHQEIFTAAARPVSPIVENRSLNHIDLSHMQQNQSTQKITPKVNKTKLSPSTPRPQTNSSTPFSYLGPTPNKETSSTGSIAPRPRDHFTPHIGLRPREHTFPPITAHRPMEHRHFSPTAAVRNEVSTSVVPITTTTTTITTTTSSTTTKTDVTPTTWKHSARTCQNTSKTNSNPPTSTVVQSPPKTSQETIIRSHQDVFRTQSDPPKSQQKPLKFHLDLQKQRSFEEELESPVSPVSPTFFHHGTTVLATYNFQNRPSTPDILPINTPLQQSARSPAAATAPPLLLSSGGTEDEDDEGRPTHLGTFNFQDSTKSSKPAVMRNESPPSDFSSMGGDSLISLEDGKHLVGVFDFTKRSSPPASHIANKPKPGKAKTHTAHASATTITTQKSSPTKGASSRSTTTHTTHVIKKTTTPATQSPTQYTHTTHITRKTAPSNHTTTTHTHTTHVIRKSSPASKQTKVEEVNHINEKTPLNNKYKTRPNKDSQLNDTQKALPVSSNTNKSDCKKDWNKSDCEKEDRRSEEGGPENHSQQSGGFQSIELRCVENGDSHLSESSGAGRMDSQQQPAGEGDTDDDDLDIVYEPRLTITKYLVNNTSTNTTSTTTTTISTTQSQKGE</sequence>
<feature type="compositionally biased region" description="Low complexity" evidence="1">
    <location>
        <begin position="725"/>
        <end position="749"/>
    </location>
</feature>
<accession>A0AAE1EG79</accession>
<feature type="compositionally biased region" description="Pro residues" evidence="1">
    <location>
        <begin position="680"/>
        <end position="707"/>
    </location>
</feature>
<feature type="region of interest" description="Disordered" evidence="1">
    <location>
        <begin position="1802"/>
        <end position="1821"/>
    </location>
</feature>
<feature type="compositionally biased region" description="Polar residues" evidence="1">
    <location>
        <begin position="505"/>
        <end position="592"/>
    </location>
</feature>
<feature type="compositionally biased region" description="Acidic residues" evidence="1">
    <location>
        <begin position="2425"/>
        <end position="2434"/>
    </location>
</feature>
<feature type="compositionally biased region" description="Polar residues" evidence="1">
    <location>
        <begin position="614"/>
        <end position="642"/>
    </location>
</feature>
<feature type="compositionally biased region" description="Polar residues" evidence="1">
    <location>
        <begin position="2339"/>
        <end position="2357"/>
    </location>
</feature>
<feature type="region of interest" description="Disordered" evidence="1">
    <location>
        <begin position="1884"/>
        <end position="1953"/>
    </location>
</feature>
<feature type="compositionally biased region" description="Polar residues" evidence="1">
    <location>
        <begin position="2159"/>
        <end position="2170"/>
    </location>
</feature>
<feature type="compositionally biased region" description="Low complexity" evidence="1">
    <location>
        <begin position="407"/>
        <end position="428"/>
    </location>
</feature>
<proteinExistence type="predicted"/>
<feature type="compositionally biased region" description="Low complexity" evidence="1">
    <location>
        <begin position="2451"/>
        <end position="2465"/>
    </location>
</feature>
<keyword evidence="3" id="KW-1185">Reference proteome</keyword>
<feature type="compositionally biased region" description="Gly residues" evidence="1">
    <location>
        <begin position="1314"/>
        <end position="1337"/>
    </location>
</feature>
<feature type="compositionally biased region" description="Polar residues" evidence="1">
    <location>
        <begin position="203"/>
        <end position="212"/>
    </location>
</feature>
<dbReference type="Proteomes" id="UP001286313">
    <property type="component" value="Unassembled WGS sequence"/>
</dbReference>
<feature type="region of interest" description="Disordered" evidence="1">
    <location>
        <begin position="1416"/>
        <end position="1444"/>
    </location>
</feature>
<feature type="compositionally biased region" description="Basic and acidic residues" evidence="1">
    <location>
        <begin position="877"/>
        <end position="902"/>
    </location>
</feature>
<feature type="region of interest" description="Disordered" evidence="1">
    <location>
        <begin position="1999"/>
        <end position="2042"/>
    </location>
</feature>
<feature type="compositionally biased region" description="Low complexity" evidence="1">
    <location>
        <begin position="89"/>
        <end position="114"/>
    </location>
</feature>
<feature type="compositionally biased region" description="Low complexity" evidence="1">
    <location>
        <begin position="2232"/>
        <end position="2241"/>
    </location>
</feature>
<evidence type="ECO:0000313" key="3">
    <source>
        <dbReference type="Proteomes" id="UP001286313"/>
    </source>
</evidence>
<feature type="region of interest" description="Disordered" evidence="1">
    <location>
        <begin position="380"/>
        <end position="431"/>
    </location>
</feature>
<feature type="region of interest" description="Disordered" evidence="1">
    <location>
        <begin position="1558"/>
        <end position="1577"/>
    </location>
</feature>
<feature type="compositionally biased region" description="Basic and acidic residues" evidence="1">
    <location>
        <begin position="2358"/>
        <end position="2378"/>
    </location>
</feature>
<feature type="compositionally biased region" description="Basic and acidic residues" evidence="1">
    <location>
        <begin position="1596"/>
        <end position="1620"/>
    </location>
</feature>
<feature type="compositionally biased region" description="Low complexity" evidence="1">
    <location>
        <begin position="1802"/>
        <end position="1817"/>
    </location>
</feature>
<feature type="compositionally biased region" description="Pro residues" evidence="1">
    <location>
        <begin position="63"/>
        <end position="72"/>
    </location>
</feature>
<feature type="compositionally biased region" description="Low complexity" evidence="1">
    <location>
        <begin position="2127"/>
        <end position="2143"/>
    </location>
</feature>
<feature type="compositionally biased region" description="Pro residues" evidence="1">
    <location>
        <begin position="41"/>
        <end position="54"/>
    </location>
</feature>
<feature type="compositionally biased region" description="Low complexity" evidence="1">
    <location>
        <begin position="452"/>
        <end position="504"/>
    </location>
</feature>
<feature type="compositionally biased region" description="Polar residues" evidence="1">
    <location>
        <begin position="2242"/>
        <end position="2254"/>
    </location>
</feature>
<reference evidence="2" key="1">
    <citation type="submission" date="2023-10" db="EMBL/GenBank/DDBJ databases">
        <title>Genome assemblies of two species of porcelain crab, Petrolisthes cinctipes and Petrolisthes manimaculis (Anomura: Porcellanidae).</title>
        <authorList>
            <person name="Angst P."/>
        </authorList>
    </citation>
    <scope>NUCLEOTIDE SEQUENCE</scope>
    <source>
        <strain evidence="2">PB745_01</strain>
        <tissue evidence="2">Gill</tissue>
    </source>
</reference>
<feature type="compositionally biased region" description="Low complexity" evidence="1">
    <location>
        <begin position="2255"/>
        <end position="2271"/>
    </location>
</feature>
<feature type="compositionally biased region" description="Low complexity" evidence="1">
    <location>
        <begin position="2021"/>
        <end position="2033"/>
    </location>
</feature>
<feature type="compositionally biased region" description="Low complexity" evidence="1">
    <location>
        <begin position="1999"/>
        <end position="2011"/>
    </location>
</feature>
<feature type="region of interest" description="Disordered" evidence="1">
    <location>
        <begin position="873"/>
        <end position="1030"/>
    </location>
</feature>
<protein>
    <submittedName>
        <fullName evidence="2">Uncharacterized protein</fullName>
    </submittedName>
</protein>
<feature type="compositionally biased region" description="Polar residues" evidence="1">
    <location>
        <begin position="1901"/>
        <end position="1918"/>
    </location>
</feature>
<feature type="region of interest" description="Disordered" evidence="1">
    <location>
        <begin position="1258"/>
        <end position="1361"/>
    </location>
</feature>
<feature type="compositionally biased region" description="Acidic residues" evidence="1">
    <location>
        <begin position="1564"/>
        <end position="1573"/>
    </location>
</feature>
<feature type="compositionally biased region" description="Acidic residues" evidence="1">
    <location>
        <begin position="992"/>
        <end position="1001"/>
    </location>
</feature>
<feature type="non-terminal residue" evidence="2">
    <location>
        <position position="1"/>
    </location>
</feature>
<feature type="compositionally biased region" description="Polar residues" evidence="1">
    <location>
        <begin position="1884"/>
        <end position="1894"/>
    </location>
</feature>
<feature type="compositionally biased region" description="Basic and acidic residues" evidence="1">
    <location>
        <begin position="2397"/>
        <end position="2406"/>
    </location>
</feature>
<dbReference type="EMBL" id="JAWQEG010008718">
    <property type="protein sequence ID" value="KAK3849780.1"/>
    <property type="molecule type" value="Genomic_DNA"/>
</dbReference>
<name>A0AAE1EG79_PETCI</name>
<feature type="region of interest" description="Disordered" evidence="1">
    <location>
        <begin position="2451"/>
        <end position="2471"/>
    </location>
</feature>
<feature type="compositionally biased region" description="Low complexity" evidence="1">
    <location>
        <begin position="770"/>
        <end position="810"/>
    </location>
</feature>
<feature type="compositionally biased region" description="Basic and acidic residues" evidence="1">
    <location>
        <begin position="929"/>
        <end position="965"/>
    </location>
</feature>
<feature type="compositionally biased region" description="Low complexity" evidence="1">
    <location>
        <begin position="26"/>
        <end position="40"/>
    </location>
</feature>
<feature type="region of interest" description="Disordered" evidence="1">
    <location>
        <begin position="146"/>
        <end position="176"/>
    </location>
</feature>
<evidence type="ECO:0000313" key="2">
    <source>
        <dbReference type="EMBL" id="KAK3849780.1"/>
    </source>
</evidence>
<organism evidence="2 3">
    <name type="scientific">Petrolisthes cinctipes</name>
    <name type="common">Flat porcelain crab</name>
    <dbReference type="NCBI Taxonomy" id="88211"/>
    <lineage>
        <taxon>Eukaryota</taxon>
        <taxon>Metazoa</taxon>
        <taxon>Ecdysozoa</taxon>
        <taxon>Arthropoda</taxon>
        <taxon>Crustacea</taxon>
        <taxon>Multicrustacea</taxon>
        <taxon>Malacostraca</taxon>
        <taxon>Eumalacostraca</taxon>
        <taxon>Eucarida</taxon>
        <taxon>Decapoda</taxon>
        <taxon>Pleocyemata</taxon>
        <taxon>Anomura</taxon>
        <taxon>Galatheoidea</taxon>
        <taxon>Porcellanidae</taxon>
        <taxon>Petrolisthes</taxon>
    </lineage>
</organism>
<feature type="compositionally biased region" description="Basic and acidic residues" evidence="1">
    <location>
        <begin position="386"/>
        <end position="401"/>
    </location>
</feature>
<comment type="caution">
    <text evidence="2">The sequence shown here is derived from an EMBL/GenBank/DDBJ whole genome shotgun (WGS) entry which is preliminary data.</text>
</comment>
<feature type="region of interest" description="Disordered" evidence="1">
    <location>
        <begin position="2207"/>
        <end position="2434"/>
    </location>
</feature>
<feature type="compositionally biased region" description="Polar residues" evidence="1">
    <location>
        <begin position="2272"/>
        <end position="2291"/>
    </location>
</feature>
<feature type="region of interest" description="Disordered" evidence="1">
    <location>
        <begin position="1584"/>
        <end position="1620"/>
    </location>
</feature>
<feature type="compositionally biased region" description="Basic and acidic residues" evidence="1">
    <location>
        <begin position="1938"/>
        <end position="1953"/>
    </location>
</feature>
<feature type="region of interest" description="Disordered" evidence="1">
    <location>
        <begin position="190"/>
        <end position="217"/>
    </location>
</feature>
<feature type="region of interest" description="Disordered" evidence="1">
    <location>
        <begin position="2117"/>
        <end position="2191"/>
    </location>
</feature>
<feature type="region of interest" description="Disordered" evidence="1">
    <location>
        <begin position="254"/>
        <end position="286"/>
    </location>
</feature>
<gene>
    <name evidence="2" type="ORF">Pcinc_043478</name>
</gene>
<feature type="region of interest" description="Disordered" evidence="1">
    <location>
        <begin position="444"/>
        <end position="852"/>
    </location>
</feature>
<feature type="compositionally biased region" description="Gly residues" evidence="1">
    <location>
        <begin position="1344"/>
        <end position="1361"/>
    </location>
</feature>
<feature type="region of interest" description="Disordered" evidence="1">
    <location>
        <begin position="1062"/>
        <end position="1085"/>
    </location>
</feature>
<evidence type="ECO:0000256" key="1">
    <source>
        <dbReference type="SAM" id="MobiDB-lite"/>
    </source>
</evidence>
<feature type="compositionally biased region" description="Gly residues" evidence="1">
    <location>
        <begin position="263"/>
        <end position="274"/>
    </location>
</feature>